<organism evidence="1 2">
    <name type="scientific">Enterococcus cecorum</name>
    <dbReference type="NCBI Taxonomy" id="44008"/>
    <lineage>
        <taxon>Bacteria</taxon>
        <taxon>Bacillati</taxon>
        <taxon>Bacillota</taxon>
        <taxon>Bacilli</taxon>
        <taxon>Lactobacillales</taxon>
        <taxon>Enterococcaceae</taxon>
        <taxon>Enterococcus</taxon>
    </lineage>
</organism>
<dbReference type="EMBL" id="NIBL01000001">
    <property type="protein sequence ID" value="OUZ19554.1"/>
    <property type="molecule type" value="Genomic_DNA"/>
</dbReference>
<evidence type="ECO:0000313" key="2">
    <source>
        <dbReference type="Proteomes" id="UP000196503"/>
    </source>
</evidence>
<gene>
    <name evidence="1" type="ORF">A5869_001208</name>
</gene>
<protein>
    <recommendedName>
        <fullName evidence="3">Transposase IS4-like domain-containing protein</fullName>
    </recommendedName>
</protein>
<sequence length="142" mass="16860">MIDYPFAGNMNEQPTLRAIEKKVEEEFHLKKFIVVADAGLNGWENKVYNNMSRNRAYIVTQPIKKLNESLREWVTNPKEWQIEGVKKKFDLENIVAEAEEKNIDIRDFKIEINGKMAEVYNLMFYKERWDIKSKKSTITNNK</sequence>
<dbReference type="Proteomes" id="UP000196503">
    <property type="component" value="Unassembled WGS sequence"/>
</dbReference>
<reference evidence="1 2" key="1">
    <citation type="submission" date="2017-05" db="EMBL/GenBank/DDBJ databases">
        <title>The Genome Sequence of Enterococcus faecium 2D5_DIV0622.</title>
        <authorList>
            <consortium name="The Broad Institute Genomics Platform"/>
            <consortium name="The Broad Institute Genomic Center for Infectious Diseases"/>
            <person name="Earl A."/>
            <person name="Manson A."/>
            <person name="Schwartman J."/>
            <person name="Gilmore M."/>
            <person name="Abouelleil A."/>
            <person name="Cao P."/>
            <person name="Chapman S."/>
            <person name="Cusick C."/>
            <person name="Shea T."/>
            <person name="Young S."/>
            <person name="Neafsey D."/>
            <person name="Nusbaum C."/>
            <person name="Birren B."/>
        </authorList>
    </citation>
    <scope>NUCLEOTIDE SEQUENCE [LARGE SCALE GENOMIC DNA]</scope>
    <source>
        <strain evidence="1 2">2D5_DIV0622</strain>
    </source>
</reference>
<evidence type="ECO:0008006" key="3">
    <source>
        <dbReference type="Google" id="ProtNLM"/>
    </source>
</evidence>
<proteinExistence type="predicted"/>
<dbReference type="AlphaFoldDB" id="A0A200I3B3"/>
<accession>A0A200I3B3</accession>
<evidence type="ECO:0000313" key="1">
    <source>
        <dbReference type="EMBL" id="OUZ19554.1"/>
    </source>
</evidence>
<name>A0A200I3B3_9ENTE</name>
<comment type="caution">
    <text evidence="1">The sequence shown here is derived from an EMBL/GenBank/DDBJ whole genome shotgun (WGS) entry which is preliminary data.</text>
</comment>